<organism evidence="7 8">
    <name type="scientific">Collybiopsis confluens</name>
    <dbReference type="NCBI Taxonomy" id="2823264"/>
    <lineage>
        <taxon>Eukaryota</taxon>
        <taxon>Fungi</taxon>
        <taxon>Dikarya</taxon>
        <taxon>Basidiomycota</taxon>
        <taxon>Agaricomycotina</taxon>
        <taxon>Agaricomycetes</taxon>
        <taxon>Agaricomycetidae</taxon>
        <taxon>Agaricales</taxon>
        <taxon>Marasmiineae</taxon>
        <taxon>Omphalotaceae</taxon>
        <taxon>Collybiopsis</taxon>
    </lineage>
</organism>
<proteinExistence type="predicted"/>
<dbReference type="GO" id="GO:0016020">
    <property type="term" value="C:membrane"/>
    <property type="evidence" value="ECO:0007669"/>
    <property type="project" value="UniProtKB-SubCell"/>
</dbReference>
<sequence>MSPMFKRVLTPSLLLLLQASHVNSAELEVRATDDASNRPLGGFIMKVWPAVLAAVLYAISGGLHWTHLFRVGRRLLLTLTIGMTCMTLGLLLKIAMSQSPHSLGLYILQQLFTLLSPCAFLATDYMLLSRLANSLGRDIADDCLLIPSRRITKLFVWSDVITFWIQAAGGGLSVQQSLSKMGTDIAMAGLILQLISFGLFALLLIVFGFRIRSRYPRAWNVRGKSESLFSVMGPLRTSTIYNWKLLYYTMCLTCIGILIRSSFRIAEFAGGYNGFLSTHEGYFYLLDALPLWVAMTLYVFLWPARFNNGEDEDSARGQAFAVPLTENGVKYTDRR</sequence>
<feature type="transmembrane region" description="Helical" evidence="5">
    <location>
        <begin position="107"/>
        <end position="128"/>
    </location>
</feature>
<keyword evidence="6" id="KW-0732">Signal</keyword>
<dbReference type="PANTHER" id="PTHR31465">
    <property type="entry name" value="PROTEIN RTA1-RELATED"/>
    <property type="match status" value="1"/>
</dbReference>
<evidence type="ECO:0000256" key="1">
    <source>
        <dbReference type="ARBA" id="ARBA00004141"/>
    </source>
</evidence>
<keyword evidence="4 5" id="KW-0472">Membrane</keyword>
<comment type="caution">
    <text evidence="7">The sequence shown here is derived from an EMBL/GenBank/DDBJ whole genome shotgun (WGS) entry which is preliminary data.</text>
</comment>
<feature type="transmembrane region" description="Helical" evidence="5">
    <location>
        <begin position="245"/>
        <end position="263"/>
    </location>
</feature>
<keyword evidence="8" id="KW-1185">Reference proteome</keyword>
<evidence type="ECO:0000256" key="3">
    <source>
        <dbReference type="ARBA" id="ARBA00022989"/>
    </source>
</evidence>
<comment type="subcellular location">
    <subcellularLocation>
        <location evidence="1">Membrane</location>
        <topology evidence="1">Multi-pass membrane protein</topology>
    </subcellularLocation>
</comment>
<reference evidence="7 8" key="1">
    <citation type="journal article" date="2020" name="ISME J.">
        <title>Uncovering the hidden diversity of litter-decomposition mechanisms in mushroom-forming fungi.</title>
        <authorList>
            <person name="Floudas D."/>
            <person name="Bentzer J."/>
            <person name="Ahren D."/>
            <person name="Johansson T."/>
            <person name="Persson P."/>
            <person name="Tunlid A."/>
        </authorList>
    </citation>
    <scope>NUCLEOTIDE SEQUENCE [LARGE SCALE GENOMIC DNA]</scope>
    <source>
        <strain evidence="7 8">CBS 406.79</strain>
    </source>
</reference>
<dbReference type="PANTHER" id="PTHR31465:SF1">
    <property type="entry name" value="PROTEIN RTA1-RELATED"/>
    <property type="match status" value="1"/>
</dbReference>
<dbReference type="EMBL" id="JAACJN010000045">
    <property type="protein sequence ID" value="KAF5384013.1"/>
    <property type="molecule type" value="Genomic_DNA"/>
</dbReference>
<dbReference type="AlphaFoldDB" id="A0A8H5HIJ9"/>
<protein>
    <recommendedName>
        <fullName evidence="9">RTA1-domain-containing protein</fullName>
    </recommendedName>
</protein>
<feature type="chain" id="PRO_5034331532" description="RTA1-domain-containing protein" evidence="6">
    <location>
        <begin position="25"/>
        <end position="335"/>
    </location>
</feature>
<dbReference type="Pfam" id="PF04479">
    <property type="entry name" value="RTA1"/>
    <property type="match status" value="1"/>
</dbReference>
<dbReference type="OrthoDB" id="3358017at2759"/>
<evidence type="ECO:0000256" key="5">
    <source>
        <dbReference type="SAM" id="Phobius"/>
    </source>
</evidence>
<evidence type="ECO:0000256" key="4">
    <source>
        <dbReference type="ARBA" id="ARBA00023136"/>
    </source>
</evidence>
<evidence type="ECO:0008006" key="9">
    <source>
        <dbReference type="Google" id="ProtNLM"/>
    </source>
</evidence>
<dbReference type="InterPro" id="IPR007568">
    <property type="entry name" value="RTA1"/>
</dbReference>
<evidence type="ECO:0000256" key="6">
    <source>
        <dbReference type="SAM" id="SignalP"/>
    </source>
</evidence>
<evidence type="ECO:0000313" key="7">
    <source>
        <dbReference type="EMBL" id="KAF5384013.1"/>
    </source>
</evidence>
<keyword evidence="3 5" id="KW-1133">Transmembrane helix</keyword>
<feature type="transmembrane region" description="Helical" evidence="5">
    <location>
        <begin position="75"/>
        <end position="95"/>
    </location>
</feature>
<feature type="transmembrane region" description="Helical" evidence="5">
    <location>
        <begin position="283"/>
        <end position="301"/>
    </location>
</feature>
<feature type="transmembrane region" description="Helical" evidence="5">
    <location>
        <begin position="154"/>
        <end position="173"/>
    </location>
</feature>
<dbReference type="Proteomes" id="UP000518752">
    <property type="component" value="Unassembled WGS sequence"/>
</dbReference>
<gene>
    <name evidence="7" type="ORF">D9757_006917</name>
</gene>
<feature type="transmembrane region" description="Helical" evidence="5">
    <location>
        <begin position="40"/>
        <end position="63"/>
    </location>
</feature>
<feature type="transmembrane region" description="Helical" evidence="5">
    <location>
        <begin position="185"/>
        <end position="209"/>
    </location>
</feature>
<keyword evidence="2 5" id="KW-0812">Transmembrane</keyword>
<accession>A0A8H5HIJ9</accession>
<evidence type="ECO:0000313" key="8">
    <source>
        <dbReference type="Proteomes" id="UP000518752"/>
    </source>
</evidence>
<evidence type="ECO:0000256" key="2">
    <source>
        <dbReference type="ARBA" id="ARBA00022692"/>
    </source>
</evidence>
<feature type="signal peptide" evidence="6">
    <location>
        <begin position="1"/>
        <end position="24"/>
    </location>
</feature>
<name>A0A8H5HIJ9_9AGAR</name>